<evidence type="ECO:0000256" key="4">
    <source>
        <dbReference type="ARBA" id="ARBA00022502"/>
    </source>
</evidence>
<dbReference type="EMBL" id="APAU02000014">
    <property type="protein sequence ID" value="EUB62188.1"/>
    <property type="molecule type" value="Genomic_DNA"/>
</dbReference>
<feature type="transmembrane region" description="Helical" evidence="8">
    <location>
        <begin position="252"/>
        <end position="272"/>
    </location>
</feature>
<keyword evidence="9" id="KW-0808">Transferase</keyword>
<feature type="transmembrane region" description="Helical" evidence="8">
    <location>
        <begin position="102"/>
        <end position="121"/>
    </location>
</feature>
<reference evidence="9 10" key="1">
    <citation type="journal article" date="2013" name="Nat. Genet.">
        <title>The genome of the hydatid tapeworm Echinococcus granulosus.</title>
        <authorList>
            <person name="Zheng H."/>
            <person name="Zhang W."/>
            <person name="Zhang L."/>
            <person name="Zhang Z."/>
            <person name="Li J."/>
            <person name="Lu G."/>
            <person name="Zhu Y."/>
            <person name="Wang Y."/>
            <person name="Huang Y."/>
            <person name="Liu J."/>
            <person name="Kang H."/>
            <person name="Chen J."/>
            <person name="Wang L."/>
            <person name="Chen A."/>
            <person name="Yu S."/>
            <person name="Gao Z."/>
            <person name="Jin L."/>
            <person name="Gu W."/>
            <person name="Wang Z."/>
            <person name="Zhao L."/>
            <person name="Shi B."/>
            <person name="Wen H."/>
            <person name="Lin R."/>
            <person name="Jones M.K."/>
            <person name="Brejova B."/>
            <person name="Vinar T."/>
            <person name="Zhao G."/>
            <person name="McManus D.P."/>
            <person name="Chen Z."/>
            <person name="Zhou Y."/>
            <person name="Wang S."/>
        </authorList>
    </citation>
    <scope>NUCLEOTIDE SEQUENCE [LARGE SCALE GENOMIC DNA]</scope>
</reference>
<gene>
    <name evidence="9" type="ORF">EGR_02940</name>
</gene>
<evidence type="ECO:0000313" key="10">
    <source>
        <dbReference type="Proteomes" id="UP000019149"/>
    </source>
</evidence>
<dbReference type="KEGG" id="egl:EGR_02940"/>
<dbReference type="PANTHER" id="PTHR12982">
    <property type="entry name" value="PHOSPHATIDYLINOSITOL GLYCAN, CLASS C"/>
    <property type="match status" value="1"/>
</dbReference>
<feature type="transmembrane region" description="Helical" evidence="8">
    <location>
        <begin position="190"/>
        <end position="207"/>
    </location>
</feature>
<name>W6UMA4_ECHGR</name>
<dbReference type="RefSeq" id="XP_024353384.1">
    <property type="nucleotide sequence ID" value="XM_024492189.1"/>
</dbReference>
<evidence type="ECO:0000256" key="7">
    <source>
        <dbReference type="ARBA" id="ARBA00023136"/>
    </source>
</evidence>
<keyword evidence="5 8" id="KW-0812">Transmembrane</keyword>
<evidence type="ECO:0000256" key="3">
    <source>
        <dbReference type="ARBA" id="ARBA00008321"/>
    </source>
</evidence>
<evidence type="ECO:0000256" key="8">
    <source>
        <dbReference type="SAM" id="Phobius"/>
    </source>
</evidence>
<protein>
    <submittedName>
        <fullName evidence="9">Phosphatidylinositol N-acetylglucosaminyltransferase subunit C</fullName>
    </submittedName>
</protein>
<dbReference type="CTD" id="36338655"/>
<dbReference type="GO" id="GO:0016757">
    <property type="term" value="F:glycosyltransferase activity"/>
    <property type="evidence" value="ECO:0007669"/>
    <property type="project" value="UniProtKB-KW"/>
</dbReference>
<comment type="pathway">
    <text evidence="2">Glycolipid biosynthesis; glycosylphosphatidylinositol-anchor biosynthesis.</text>
</comment>
<keyword evidence="4" id="KW-0337">GPI-anchor biosynthesis</keyword>
<evidence type="ECO:0000256" key="1">
    <source>
        <dbReference type="ARBA" id="ARBA00004141"/>
    </source>
</evidence>
<dbReference type="Proteomes" id="UP000019149">
    <property type="component" value="Unassembled WGS sequence"/>
</dbReference>
<dbReference type="AlphaFoldDB" id="W6UMA4"/>
<proteinExistence type="inferred from homology"/>
<dbReference type="Pfam" id="PF06432">
    <property type="entry name" value="GPI2"/>
    <property type="match status" value="1"/>
</dbReference>
<comment type="similarity">
    <text evidence="3">Belongs to the PIGC family.</text>
</comment>
<evidence type="ECO:0000256" key="5">
    <source>
        <dbReference type="ARBA" id="ARBA00022692"/>
    </source>
</evidence>
<dbReference type="OrthoDB" id="196709at2759"/>
<comment type="caution">
    <text evidence="9">The sequence shown here is derived from an EMBL/GenBank/DDBJ whole genome shotgun (WGS) entry which is preliminary data.</text>
</comment>
<feature type="transmembrane region" description="Helical" evidence="8">
    <location>
        <begin position="133"/>
        <end position="153"/>
    </location>
</feature>
<evidence type="ECO:0000256" key="6">
    <source>
        <dbReference type="ARBA" id="ARBA00022989"/>
    </source>
</evidence>
<dbReference type="UniPathway" id="UPA00196"/>
<dbReference type="STRING" id="6210.W6UMA4"/>
<dbReference type="GO" id="GO:0000506">
    <property type="term" value="C:glycosylphosphatidylinositol-N-acetylglucosaminyltransferase (GPI-GnT) complex"/>
    <property type="evidence" value="ECO:0007669"/>
    <property type="project" value="TreeGrafter"/>
</dbReference>
<dbReference type="OMA" id="QIFVLWL"/>
<sequence length="304" mass="33976">MLYEERTAPDNWVASDFLIRLQRNVNLQVFDLSTIMLYSGLVFQQLCRSICLFVTSFIFLLWKRVTPYYLAIVILLTAVFGFMLWFFLVLSSDERNLKALSTPLRTGLIILVFSSALAPVLHSLLDTVSTDTIYAMTSILLFLNFASLPYANGMRSSRVDGTTDSNIVSVATGFLASLCMASRLPGPKETLLLIISATLVFATWPTIRHRIQVCKGKKTRFGFTLGMGAAAALSLLPFFFDDEIESVYKGLIATATLLSTFLINFGIPFIFYKMQSIKSLTLRAHVPSNLESLTRIDEESPLRA</sequence>
<dbReference type="GeneID" id="36338655"/>
<dbReference type="InterPro" id="IPR009450">
    <property type="entry name" value="Plno_GlcNAc_GPI2"/>
</dbReference>
<feature type="transmembrane region" description="Helical" evidence="8">
    <location>
        <begin position="219"/>
        <end position="240"/>
    </location>
</feature>
<evidence type="ECO:0000313" key="9">
    <source>
        <dbReference type="EMBL" id="EUB62188.1"/>
    </source>
</evidence>
<dbReference type="GO" id="GO:0006506">
    <property type="term" value="P:GPI anchor biosynthetic process"/>
    <property type="evidence" value="ECO:0007669"/>
    <property type="project" value="UniProtKB-UniPathway"/>
</dbReference>
<keyword evidence="9" id="KW-0328">Glycosyltransferase</keyword>
<feature type="transmembrane region" description="Helical" evidence="8">
    <location>
        <begin position="46"/>
        <end position="62"/>
    </location>
</feature>
<keyword evidence="6 8" id="KW-1133">Transmembrane helix</keyword>
<organism evidence="9 10">
    <name type="scientific">Echinococcus granulosus</name>
    <name type="common">Hydatid tapeworm</name>
    <dbReference type="NCBI Taxonomy" id="6210"/>
    <lineage>
        <taxon>Eukaryota</taxon>
        <taxon>Metazoa</taxon>
        <taxon>Spiralia</taxon>
        <taxon>Lophotrochozoa</taxon>
        <taxon>Platyhelminthes</taxon>
        <taxon>Cestoda</taxon>
        <taxon>Eucestoda</taxon>
        <taxon>Cyclophyllidea</taxon>
        <taxon>Taeniidae</taxon>
        <taxon>Echinococcus</taxon>
        <taxon>Echinococcus granulosus group</taxon>
    </lineage>
</organism>
<accession>W6UMA4</accession>
<keyword evidence="10" id="KW-1185">Reference proteome</keyword>
<feature type="transmembrane region" description="Helical" evidence="8">
    <location>
        <begin position="68"/>
        <end position="90"/>
    </location>
</feature>
<evidence type="ECO:0000256" key="2">
    <source>
        <dbReference type="ARBA" id="ARBA00004687"/>
    </source>
</evidence>
<dbReference type="PANTHER" id="PTHR12982:SF0">
    <property type="entry name" value="PHOSPHATIDYLINOSITOL N-ACETYLGLUCOSAMINYLTRANSFERASE SUBUNIT C"/>
    <property type="match status" value="1"/>
</dbReference>
<keyword evidence="7 8" id="KW-0472">Membrane</keyword>
<comment type="subcellular location">
    <subcellularLocation>
        <location evidence="1">Membrane</location>
        <topology evidence="1">Multi-pass membrane protein</topology>
    </subcellularLocation>
</comment>